<evidence type="ECO:0000256" key="15">
    <source>
        <dbReference type="ARBA" id="ARBA00023316"/>
    </source>
</evidence>
<dbReference type="InterPro" id="IPR012338">
    <property type="entry name" value="Beta-lactam/transpept-like"/>
</dbReference>
<keyword evidence="19" id="KW-0328">Glycosyltransferase</keyword>
<dbReference type="Gene3D" id="3.40.710.10">
    <property type="entry name" value="DD-peptidase/beta-lactamase superfamily"/>
    <property type="match status" value="1"/>
</dbReference>
<dbReference type="Gene3D" id="1.10.150.770">
    <property type="match status" value="1"/>
</dbReference>
<dbReference type="InterPro" id="IPR001460">
    <property type="entry name" value="PCN-bd_Tpept"/>
</dbReference>
<evidence type="ECO:0000256" key="13">
    <source>
        <dbReference type="ARBA" id="ARBA00023210"/>
    </source>
</evidence>
<name>A0A377NCQ9_9GAMM</name>
<evidence type="ECO:0000256" key="4">
    <source>
        <dbReference type="ARBA" id="ARBA00022618"/>
    </source>
</evidence>
<keyword evidence="4 16" id="KW-0132">Cell division</keyword>
<dbReference type="InterPro" id="IPR037532">
    <property type="entry name" value="FtsI_transpept"/>
</dbReference>
<evidence type="ECO:0000256" key="9">
    <source>
        <dbReference type="ARBA" id="ARBA00022960"/>
    </source>
</evidence>
<evidence type="ECO:0000256" key="2">
    <source>
        <dbReference type="ARBA" id="ARBA00022475"/>
    </source>
</evidence>
<dbReference type="InterPro" id="IPR005311">
    <property type="entry name" value="PBP_dimer"/>
</dbReference>
<dbReference type="EC" id="3.4.16.4" evidence="16"/>
<dbReference type="Gene3D" id="3.90.1310.10">
    <property type="entry name" value="Penicillin-binding protein 2a (Domain 2)"/>
    <property type="match status" value="1"/>
</dbReference>
<dbReference type="InterPro" id="IPR050515">
    <property type="entry name" value="Beta-lactam/transpept"/>
</dbReference>
<comment type="pathway">
    <text evidence="16">Cell wall biogenesis; peptidoglycan biosynthesis.</text>
</comment>
<keyword evidence="19" id="KW-0808">Transferase</keyword>
<keyword evidence="11 16" id="KW-1133">Transmembrane helix</keyword>
<evidence type="ECO:0000256" key="10">
    <source>
        <dbReference type="ARBA" id="ARBA00022984"/>
    </source>
</evidence>
<dbReference type="Proteomes" id="UP000254304">
    <property type="component" value="Unassembled WGS sequence"/>
</dbReference>
<keyword evidence="7 16" id="KW-0812">Transmembrane</keyword>
<dbReference type="EMBL" id="UGGO01000001">
    <property type="protein sequence ID" value="STQ43877.1"/>
    <property type="molecule type" value="Genomic_DNA"/>
</dbReference>
<comment type="similarity">
    <text evidence="16">Belongs to the transpeptidase family. FtsI subfamily.</text>
</comment>
<dbReference type="GeneID" id="78380698"/>
<dbReference type="GO" id="GO:0043093">
    <property type="term" value="P:FtsZ-dependent cytokinesis"/>
    <property type="evidence" value="ECO:0007669"/>
    <property type="project" value="UniProtKB-UniRule"/>
</dbReference>
<reference evidence="19 20" key="1">
    <citation type="submission" date="2018-06" db="EMBL/GenBank/DDBJ databases">
        <authorList>
            <consortium name="Pathogen Informatics"/>
            <person name="Doyle S."/>
        </authorList>
    </citation>
    <scope>NUCLEOTIDE SEQUENCE [LARGE SCALE GENOMIC DNA]</scope>
    <source>
        <strain evidence="19 20">NCTC12157</strain>
    </source>
</reference>
<dbReference type="InterPro" id="IPR036138">
    <property type="entry name" value="PBP_dimer_sf"/>
</dbReference>
<protein>
    <recommendedName>
        <fullName evidence="16">Peptidoglycan D,D-transpeptidase FtsI</fullName>
        <ecNumber evidence="16">3.4.16.4</ecNumber>
    </recommendedName>
    <alternativeName>
        <fullName evidence="16">Penicillin-binding protein 3</fullName>
        <shortName evidence="16">PBP-3</shortName>
    </alternativeName>
</protein>
<accession>A0A377NCQ9</accession>
<feature type="domain" description="Penicillin-binding protein dimerisation" evidence="18">
    <location>
        <begin position="63"/>
        <end position="215"/>
    </location>
</feature>
<evidence type="ECO:0000256" key="5">
    <source>
        <dbReference type="ARBA" id="ARBA00022645"/>
    </source>
</evidence>
<evidence type="ECO:0000256" key="1">
    <source>
        <dbReference type="ARBA" id="ARBA00004370"/>
    </source>
</evidence>
<dbReference type="RefSeq" id="WP_034791676.1">
    <property type="nucleotide sequence ID" value="NZ_VXKG01000001.1"/>
</dbReference>
<evidence type="ECO:0000313" key="19">
    <source>
        <dbReference type="EMBL" id="STQ43877.1"/>
    </source>
</evidence>
<evidence type="ECO:0000256" key="11">
    <source>
        <dbReference type="ARBA" id="ARBA00022989"/>
    </source>
</evidence>
<keyword evidence="15 16" id="KW-0961">Cell wall biogenesis/degradation</keyword>
<dbReference type="PANTHER" id="PTHR30627:SF1">
    <property type="entry name" value="PEPTIDOGLYCAN D,D-TRANSPEPTIDASE FTSI"/>
    <property type="match status" value="1"/>
</dbReference>
<feature type="domain" description="Penicillin-binding protein transpeptidase" evidence="17">
    <location>
        <begin position="256"/>
        <end position="551"/>
    </location>
</feature>
<dbReference type="HAMAP" id="MF_02080">
    <property type="entry name" value="FtsI_transpept"/>
    <property type="match status" value="1"/>
</dbReference>
<organism evidence="19 20">
    <name type="scientific">Ewingella americana</name>
    <dbReference type="NCBI Taxonomy" id="41202"/>
    <lineage>
        <taxon>Bacteria</taxon>
        <taxon>Pseudomonadati</taxon>
        <taxon>Pseudomonadota</taxon>
        <taxon>Gammaproteobacteria</taxon>
        <taxon>Enterobacterales</taxon>
        <taxon>Yersiniaceae</taxon>
        <taxon>Ewingella</taxon>
    </lineage>
</organism>
<evidence type="ECO:0000256" key="16">
    <source>
        <dbReference type="HAMAP-Rule" id="MF_02080"/>
    </source>
</evidence>
<evidence type="ECO:0000256" key="12">
    <source>
        <dbReference type="ARBA" id="ARBA00023136"/>
    </source>
</evidence>
<sequence length="591" mass="63706">MPPKKPTKPAAQPHFYSKRFALICVGILGCMAFLLARVGYLQLLNRPMLERQADQRSLRSTVIPADRGTIADRSGHPLALSVASKDIIADPFRVLQLHSDLNSPKWQYLAQALNMPLSQLQQTITSDPNRRFVYLGRKIEQGIANDIAQLHLGGITSQHDDSRYYPMSDAAANLVGIVGTDNEGLTGIEKGFNTLLEGKPGMREYRQDGHGNVIGILKEVPPQQPPTVNLSIDSFMQYVMYSRLRAGVMLNQADSGAAVLVDVNTGEILGMASYPSYNPNNYAGVQPKDMRNVAISDSFEPGSTVKPLVVMVSLARKMIRPDSVLDTHPYTVNGHLIKDVGHWPALTITGVLQKSSDIAVSHMALAMPAQVLVDLYHSFGLGKPTDLGIGGESSGYFPLHRDRWADIERATFSFGYGLRVTPLQIAREYATIGALGIYRPLSITKVTPPVIGKRVMAADVVQTVIHMMESDALPGGSGLSAAVPGYRLAIKTGTAEKLGTSGKYDGGYVNYTAGVAPASNPRVALVVMVNNPQAGKHFGGSVAGPIFGQIMGQVLNHMNIAPDALVPETPPETIINGGQKTNLVRRNASSE</sequence>
<dbReference type="Pfam" id="PF03717">
    <property type="entry name" value="PBP_dimer"/>
    <property type="match status" value="1"/>
</dbReference>
<feature type="active site" description="Acyl-ester intermediate" evidence="16">
    <location>
        <position position="303"/>
    </location>
</feature>
<comment type="catalytic activity">
    <reaction evidence="16">
        <text>Preferential cleavage: (Ac)2-L-Lys-D-Ala-|-D-Ala. Also transpeptidation of peptidyl-alanyl moieties that are N-acyl substituents of D-alanine.</text>
        <dbReference type="EC" id="3.4.16.4"/>
    </reaction>
</comment>
<evidence type="ECO:0000256" key="14">
    <source>
        <dbReference type="ARBA" id="ARBA00023306"/>
    </source>
</evidence>
<keyword evidence="10 16" id="KW-0573">Peptidoglycan synthesis</keyword>
<proteinExistence type="inferred from homology"/>
<evidence type="ECO:0000256" key="6">
    <source>
        <dbReference type="ARBA" id="ARBA00022670"/>
    </source>
</evidence>
<keyword evidence="3 16" id="KW-0997">Cell inner membrane</keyword>
<keyword evidence="6 16" id="KW-0645">Protease</keyword>
<dbReference type="GO" id="GO:0008955">
    <property type="term" value="F:peptidoglycan glycosyltransferase activity"/>
    <property type="evidence" value="ECO:0007669"/>
    <property type="project" value="InterPro"/>
</dbReference>
<comment type="subcellular location">
    <subcellularLocation>
        <location evidence="16">Cell inner membrane</location>
        <topology evidence="16">Single-pass membrane protein</topology>
    </subcellularLocation>
    <subcellularLocation>
        <location evidence="1">Membrane</location>
    </subcellularLocation>
</comment>
<dbReference type="PROSITE" id="PS51257">
    <property type="entry name" value="PROKAR_LIPOPROTEIN"/>
    <property type="match status" value="1"/>
</dbReference>
<keyword evidence="13 16" id="KW-0717">Septation</keyword>
<keyword evidence="2 16" id="KW-1003">Cell membrane</keyword>
<keyword evidence="9 16" id="KW-0133">Cell shape</keyword>
<dbReference type="UniPathway" id="UPA00219"/>
<dbReference type="GO" id="GO:0009002">
    <property type="term" value="F:serine-type D-Ala-D-Ala carboxypeptidase activity"/>
    <property type="evidence" value="ECO:0007669"/>
    <property type="project" value="UniProtKB-UniRule"/>
</dbReference>
<dbReference type="PANTHER" id="PTHR30627">
    <property type="entry name" value="PEPTIDOGLYCAN D,D-TRANSPEPTIDASE"/>
    <property type="match status" value="1"/>
</dbReference>
<evidence type="ECO:0000259" key="17">
    <source>
        <dbReference type="Pfam" id="PF00905"/>
    </source>
</evidence>
<dbReference type="GO" id="GO:0006508">
    <property type="term" value="P:proteolysis"/>
    <property type="evidence" value="ECO:0007669"/>
    <property type="project" value="UniProtKB-KW"/>
</dbReference>
<dbReference type="SUPFAM" id="SSF56519">
    <property type="entry name" value="Penicillin binding protein dimerisation domain"/>
    <property type="match status" value="1"/>
</dbReference>
<dbReference type="GO" id="GO:0000917">
    <property type="term" value="P:division septum assembly"/>
    <property type="evidence" value="ECO:0007669"/>
    <property type="project" value="UniProtKB-KW"/>
</dbReference>
<keyword evidence="8 16" id="KW-0378">Hydrolase</keyword>
<dbReference type="Gene3D" id="3.30.450.330">
    <property type="match status" value="1"/>
</dbReference>
<evidence type="ECO:0000256" key="3">
    <source>
        <dbReference type="ARBA" id="ARBA00022519"/>
    </source>
</evidence>
<keyword evidence="5 16" id="KW-0121">Carboxypeptidase</keyword>
<evidence type="ECO:0000313" key="20">
    <source>
        <dbReference type="Proteomes" id="UP000254304"/>
    </source>
</evidence>
<dbReference type="AlphaFoldDB" id="A0A377NCQ9"/>
<dbReference type="GO" id="GO:0008658">
    <property type="term" value="F:penicillin binding"/>
    <property type="evidence" value="ECO:0007669"/>
    <property type="project" value="InterPro"/>
</dbReference>
<comment type="function">
    <text evidence="16">Catalyzes cross-linking of the peptidoglycan cell wall at the division septum.</text>
</comment>
<dbReference type="GO" id="GO:0005886">
    <property type="term" value="C:plasma membrane"/>
    <property type="evidence" value="ECO:0007669"/>
    <property type="project" value="UniProtKB-SubCell"/>
</dbReference>
<evidence type="ECO:0000256" key="7">
    <source>
        <dbReference type="ARBA" id="ARBA00022692"/>
    </source>
</evidence>
<dbReference type="GO" id="GO:0071555">
    <property type="term" value="P:cell wall organization"/>
    <property type="evidence" value="ECO:0007669"/>
    <property type="project" value="UniProtKB-KW"/>
</dbReference>
<keyword evidence="14 16" id="KW-0131">Cell cycle</keyword>
<dbReference type="Pfam" id="PF00905">
    <property type="entry name" value="Transpeptidase"/>
    <property type="match status" value="1"/>
</dbReference>
<evidence type="ECO:0000256" key="8">
    <source>
        <dbReference type="ARBA" id="ARBA00022801"/>
    </source>
</evidence>
<keyword evidence="12 16" id="KW-0472">Membrane</keyword>
<dbReference type="GO" id="GO:0008360">
    <property type="term" value="P:regulation of cell shape"/>
    <property type="evidence" value="ECO:0007669"/>
    <property type="project" value="UniProtKB-KW"/>
</dbReference>
<feature type="transmembrane region" description="Helical" evidence="16">
    <location>
        <begin position="20"/>
        <end position="40"/>
    </location>
</feature>
<gene>
    <name evidence="19" type="primary">ftsI_1</name>
    <name evidence="16" type="synonym">ftsI</name>
    <name evidence="19" type="ORF">NCTC12157_01577</name>
</gene>
<dbReference type="SUPFAM" id="SSF56601">
    <property type="entry name" value="beta-lactamase/transpeptidase-like"/>
    <property type="match status" value="1"/>
</dbReference>
<evidence type="ECO:0000259" key="18">
    <source>
        <dbReference type="Pfam" id="PF03717"/>
    </source>
</evidence>
<dbReference type="GO" id="GO:0009252">
    <property type="term" value="P:peptidoglycan biosynthetic process"/>
    <property type="evidence" value="ECO:0007669"/>
    <property type="project" value="UniProtKB-UniRule"/>
</dbReference>